<dbReference type="EMBL" id="JAEPRD010000280">
    <property type="protein sequence ID" value="KAG2192617.1"/>
    <property type="molecule type" value="Genomic_DNA"/>
</dbReference>
<sequence>MIRRAIWRWIESRPSEFAEVCSSDARLLSGSEVLFDMCSSTADNSRKKAVLWPLQTILLVLSPEFLMQSFLGSSPTLNRRTNFLSLLRKSLQSTRNVDIAAVCYVDLCKAATFLPPNNESVLRSIAADVEIELKEKVWDFSKPPSAESTLALLGYTIDQQTLTTDFILSRIQLHTEDALNTIIPSCIEENVPTLFKLAFVKACLIIAQEENHLPWNPTLSSLYDGLCRPLRKLFLQTIRLDMTSTACSKKNETHSAHNNRVELLLDLLRLFRTDTKLALLGNDLDRVDQNSAYMVGLATLFQHQVQAIRHSAAELLVKMHLEEYILCWGPEDTVLPNFWRVSSPAIFNLARQMLESKSNDTIKGLLDLLMKIFKTRNVFLKSHQSLLTHESSNMRERLQASISLEVALLVSLNSANKDICDDATKCIGLLCKEATIVDLDEGGEVNSITIACNLSIYDELSTEDSRFIGRKAQQKRIRRYLRMLHQHTPGNMAAWEEAWKRWKQLTVLMNRLSDSFVEEDSIELCTTISNGNNSSGSTTTLSSTNTSIVSNSKKTTAPTRNDKNRPSTIIKAQQNVDIYEDKAVEWKNFTGFLAALGGCCLVKINGMGGGDDNRRVSASHEPLKMIDRFLSDMTDMLISDNVYIREGIKDTLGNDLSPVLYVILFRNLESYMNRCFGANGDAIRSPQNKLFVEQSVLVLRLILDRLVDPGDCLLNIDFSTLIHRFADYLNKLPNTYITLRIKIKMCLLIESVMQKKEHIVLRDENRLRNKLLEICVEWTSDFALQRKHVETGQQAERLQKDLDHACLKAIVSLLHQLPLQPFEAVRPSDIFSIKSKLFFKYFSFFRKLLDRYKQTERDAKGSSNGLNGYLGTRESSLKSLQIQPNISGDSYHDWTQMKELTIVAMSHLLNANVDAGLKYSLSMGYDDDQETRTAFMQVLTNILNQGTEFETLGESVMTDRYEKLVD</sequence>
<dbReference type="OrthoDB" id="28245at2759"/>
<dbReference type="Proteomes" id="UP000603453">
    <property type="component" value="Unassembled WGS sequence"/>
</dbReference>
<reference evidence="2" key="1">
    <citation type="submission" date="2020-12" db="EMBL/GenBank/DDBJ databases">
        <title>Metabolic potential, ecology and presence of endohyphal bacteria is reflected in genomic diversity of Mucoromycotina.</title>
        <authorList>
            <person name="Muszewska A."/>
            <person name="Okrasinska A."/>
            <person name="Steczkiewicz K."/>
            <person name="Drgas O."/>
            <person name="Orlowska M."/>
            <person name="Perlinska-Lenart U."/>
            <person name="Aleksandrzak-Piekarczyk T."/>
            <person name="Szatraj K."/>
            <person name="Zielenkiewicz U."/>
            <person name="Pilsyk S."/>
            <person name="Malc E."/>
            <person name="Mieczkowski P."/>
            <person name="Kruszewska J.S."/>
            <person name="Biernat P."/>
            <person name="Pawlowska J."/>
        </authorList>
    </citation>
    <scope>NUCLEOTIDE SEQUENCE</scope>
    <source>
        <strain evidence="2">WA0000017839</strain>
    </source>
</reference>
<evidence type="ECO:0000256" key="1">
    <source>
        <dbReference type="SAM" id="MobiDB-lite"/>
    </source>
</evidence>
<feature type="region of interest" description="Disordered" evidence="1">
    <location>
        <begin position="534"/>
        <end position="565"/>
    </location>
</feature>
<protein>
    <submittedName>
        <fullName evidence="2">Uncharacterized protein</fullName>
    </submittedName>
</protein>
<evidence type="ECO:0000313" key="2">
    <source>
        <dbReference type="EMBL" id="KAG2192617.1"/>
    </source>
</evidence>
<proteinExistence type="predicted"/>
<dbReference type="AlphaFoldDB" id="A0A8H7QH80"/>
<gene>
    <name evidence="2" type="ORF">INT47_003850</name>
</gene>
<keyword evidence="3" id="KW-1185">Reference proteome</keyword>
<evidence type="ECO:0000313" key="3">
    <source>
        <dbReference type="Proteomes" id="UP000603453"/>
    </source>
</evidence>
<name>A0A8H7QH80_9FUNG</name>
<feature type="compositionally biased region" description="Low complexity" evidence="1">
    <location>
        <begin position="534"/>
        <end position="556"/>
    </location>
</feature>
<organism evidence="2 3">
    <name type="scientific">Mucor saturninus</name>
    <dbReference type="NCBI Taxonomy" id="64648"/>
    <lineage>
        <taxon>Eukaryota</taxon>
        <taxon>Fungi</taxon>
        <taxon>Fungi incertae sedis</taxon>
        <taxon>Mucoromycota</taxon>
        <taxon>Mucoromycotina</taxon>
        <taxon>Mucoromycetes</taxon>
        <taxon>Mucorales</taxon>
        <taxon>Mucorineae</taxon>
        <taxon>Mucoraceae</taxon>
        <taxon>Mucor</taxon>
    </lineage>
</organism>
<feature type="non-terminal residue" evidence="2">
    <location>
        <position position="1"/>
    </location>
</feature>
<accession>A0A8H7QH80</accession>
<comment type="caution">
    <text evidence="2">The sequence shown here is derived from an EMBL/GenBank/DDBJ whole genome shotgun (WGS) entry which is preliminary data.</text>
</comment>